<dbReference type="InterPro" id="IPR002201">
    <property type="entry name" value="Glyco_trans_9"/>
</dbReference>
<dbReference type="CDD" id="cd03789">
    <property type="entry name" value="GT9_LPS_heptosyltransferase"/>
    <property type="match status" value="1"/>
</dbReference>
<reference evidence="3 4" key="1">
    <citation type="submission" date="2022-03" db="EMBL/GenBank/DDBJ databases">
        <title>Hymenobactersp. isolated from the air.</title>
        <authorList>
            <person name="Won M."/>
            <person name="Kwon S.-W."/>
        </authorList>
    </citation>
    <scope>NUCLEOTIDE SEQUENCE [LARGE SCALE GENOMIC DNA]</scope>
    <source>
        <strain evidence="3 4">KACC 21982</strain>
    </source>
</reference>
<gene>
    <name evidence="3" type="ORF">MTX78_00880</name>
</gene>
<keyword evidence="4" id="KW-1185">Reference proteome</keyword>
<name>A0ABY4CYS5_9BACT</name>
<dbReference type="SUPFAM" id="SSF53756">
    <property type="entry name" value="UDP-Glycosyltransferase/glycogen phosphorylase"/>
    <property type="match status" value="1"/>
</dbReference>
<dbReference type="Pfam" id="PF01075">
    <property type="entry name" value="Glyco_transf_9"/>
    <property type="match status" value="1"/>
</dbReference>
<evidence type="ECO:0000313" key="4">
    <source>
        <dbReference type="Proteomes" id="UP000831113"/>
    </source>
</evidence>
<dbReference type="Proteomes" id="UP000831113">
    <property type="component" value="Chromosome"/>
</dbReference>
<dbReference type="PANTHER" id="PTHR30160:SF1">
    <property type="entry name" value="LIPOPOLYSACCHARIDE 1,2-N-ACETYLGLUCOSAMINETRANSFERASE-RELATED"/>
    <property type="match status" value="1"/>
</dbReference>
<dbReference type="InterPro" id="IPR051199">
    <property type="entry name" value="LPS_LOS_Heptosyltrfase"/>
</dbReference>
<proteinExistence type="predicted"/>
<accession>A0ABY4CYS5</accession>
<sequence length="341" mass="37455">MALPCFHKVRDSFPDANITLLTNQPIMAKAAPLQAVLGNEYFFDRVLAYPVGTRNPLVLLSLIQKIRALHIDTVVNLTAARTKKSVLRDQLFFRAAGAKRLIGFPSTPEDFGVTDPVTGEQEWEALKLARRLEELGPVALDDSHYWDMRLTVAERNVAAEALADFSPHSPMLAISIGTKLQANNWGNENWIALMQQLRTTLPGWQLVTLGAAEEAAFSDTLLQAWGGVGRNLCGKMSPRESAAVLQQASLFIGHDSGPIHLAACVDTPCVGIFAARNLPRQWYPRGANNQIIYHRVECAGCGLETCIVQQKKCILSITVAEVQQAVQKIVSTHQPRMLPTA</sequence>
<evidence type="ECO:0000256" key="2">
    <source>
        <dbReference type="ARBA" id="ARBA00022679"/>
    </source>
</evidence>
<dbReference type="PANTHER" id="PTHR30160">
    <property type="entry name" value="TETRAACYLDISACCHARIDE 4'-KINASE-RELATED"/>
    <property type="match status" value="1"/>
</dbReference>
<dbReference type="EMBL" id="CP094669">
    <property type="protein sequence ID" value="UOG75167.1"/>
    <property type="molecule type" value="Genomic_DNA"/>
</dbReference>
<protein>
    <submittedName>
        <fullName evidence="3">Glycosyltransferase family 9 protein</fullName>
    </submittedName>
</protein>
<organism evidence="3 4">
    <name type="scientific">Hymenobacter tibetensis</name>
    <dbReference type="NCBI Taxonomy" id="497967"/>
    <lineage>
        <taxon>Bacteria</taxon>
        <taxon>Pseudomonadati</taxon>
        <taxon>Bacteroidota</taxon>
        <taxon>Cytophagia</taxon>
        <taxon>Cytophagales</taxon>
        <taxon>Hymenobacteraceae</taxon>
        <taxon>Hymenobacter</taxon>
    </lineage>
</organism>
<dbReference type="RefSeq" id="WP_243799048.1">
    <property type="nucleotide sequence ID" value="NZ_CP094669.1"/>
</dbReference>
<dbReference type="Gene3D" id="3.40.50.2000">
    <property type="entry name" value="Glycogen Phosphorylase B"/>
    <property type="match status" value="2"/>
</dbReference>
<evidence type="ECO:0000256" key="1">
    <source>
        <dbReference type="ARBA" id="ARBA00022676"/>
    </source>
</evidence>
<keyword evidence="2" id="KW-0808">Transferase</keyword>
<keyword evidence="1" id="KW-0328">Glycosyltransferase</keyword>
<evidence type="ECO:0000313" key="3">
    <source>
        <dbReference type="EMBL" id="UOG75167.1"/>
    </source>
</evidence>